<sequence>MKIRMKVNGKHVVLSFVCLVLGFIISYSYQLTQEEDNKGTDRQWERDFAIRDSLLKTEERNLQLQKELLDKQEELRKIEESLATGEQLLFNLVEDAENLRMYNGNVKVEGKGVEITLSDASYVPSEENVNNYIVHEGHVFKVMNELFISGAAAVSINGQRITKNSYIICNGPVITIDGNQYPAPFVISAIGDPKVLIPALNILGGVKDQLVADNITIKMMEKDRIVIDPVIQ</sequence>
<keyword evidence="3" id="KW-0175">Coiled coil</keyword>
<keyword evidence="6" id="KW-1185">Reference proteome</keyword>
<accession>A0ABS2NW55</accession>
<reference evidence="5 6" key="1">
    <citation type="submission" date="2021-01" db="EMBL/GenBank/DDBJ databases">
        <title>Genomic Encyclopedia of Type Strains, Phase IV (KMG-IV): sequencing the most valuable type-strain genomes for metagenomic binning, comparative biology and taxonomic classification.</title>
        <authorList>
            <person name="Goeker M."/>
        </authorList>
    </citation>
    <scope>NUCLEOTIDE SEQUENCE [LARGE SCALE GENOMIC DNA]</scope>
    <source>
        <strain evidence="5 6">DSM 25879</strain>
    </source>
</reference>
<feature type="coiled-coil region" evidence="3">
    <location>
        <begin position="54"/>
        <end position="81"/>
    </location>
</feature>
<keyword evidence="4" id="KW-1133">Transmembrane helix</keyword>
<gene>
    <name evidence="5" type="ORF">JOC95_000748</name>
</gene>
<dbReference type="Gene3D" id="3.30.70.1880">
    <property type="entry name" value="Protein of unknown function DUF881"/>
    <property type="match status" value="1"/>
</dbReference>
<dbReference type="EMBL" id="JAFBED010000002">
    <property type="protein sequence ID" value="MBM7618899.1"/>
    <property type="molecule type" value="Genomic_DNA"/>
</dbReference>
<dbReference type="Proteomes" id="UP000737402">
    <property type="component" value="Unassembled WGS sequence"/>
</dbReference>
<evidence type="ECO:0000313" key="5">
    <source>
        <dbReference type="EMBL" id="MBM7618899.1"/>
    </source>
</evidence>
<dbReference type="InterPro" id="IPR010273">
    <property type="entry name" value="DUF881"/>
</dbReference>
<name>A0ABS2NW55_9BACI</name>
<dbReference type="PROSITE" id="PS50889">
    <property type="entry name" value="S4"/>
    <property type="match status" value="1"/>
</dbReference>
<dbReference type="PANTHER" id="PTHR37313">
    <property type="entry name" value="UPF0749 PROTEIN RV1825"/>
    <property type="match status" value="1"/>
</dbReference>
<comment type="similarity">
    <text evidence="1">Belongs to the UPF0749 family.</text>
</comment>
<organism evidence="5 6">
    <name type="scientific">Sutcliffiella tianshenii</name>
    <dbReference type="NCBI Taxonomy" id="1463404"/>
    <lineage>
        <taxon>Bacteria</taxon>
        <taxon>Bacillati</taxon>
        <taxon>Bacillota</taxon>
        <taxon>Bacilli</taxon>
        <taxon>Bacillales</taxon>
        <taxon>Bacillaceae</taxon>
        <taxon>Sutcliffiella</taxon>
    </lineage>
</organism>
<comment type="caution">
    <text evidence="5">The sequence shown here is derived from an EMBL/GenBank/DDBJ whole genome shotgun (WGS) entry which is preliminary data.</text>
</comment>
<keyword evidence="4" id="KW-0472">Membrane</keyword>
<protein>
    <submittedName>
        <fullName evidence="5">Uncharacterized protein YlxW (UPF0749 family)</fullName>
    </submittedName>
</protein>
<evidence type="ECO:0000313" key="6">
    <source>
        <dbReference type="Proteomes" id="UP000737402"/>
    </source>
</evidence>
<dbReference type="Pfam" id="PF05949">
    <property type="entry name" value="DUF881"/>
    <property type="match status" value="1"/>
</dbReference>
<keyword evidence="4" id="KW-0812">Transmembrane</keyword>
<feature type="transmembrane region" description="Helical" evidence="4">
    <location>
        <begin position="12"/>
        <end position="29"/>
    </location>
</feature>
<evidence type="ECO:0000256" key="1">
    <source>
        <dbReference type="ARBA" id="ARBA00009108"/>
    </source>
</evidence>
<dbReference type="PANTHER" id="PTHR37313:SF2">
    <property type="entry name" value="UPF0749 PROTEIN YLXX"/>
    <property type="match status" value="1"/>
</dbReference>
<keyword evidence="2" id="KW-0694">RNA-binding</keyword>
<proteinExistence type="inferred from homology"/>
<evidence type="ECO:0000256" key="2">
    <source>
        <dbReference type="PROSITE-ProRule" id="PRU00182"/>
    </source>
</evidence>
<evidence type="ECO:0000256" key="3">
    <source>
        <dbReference type="SAM" id="Coils"/>
    </source>
</evidence>
<evidence type="ECO:0000256" key="4">
    <source>
        <dbReference type="SAM" id="Phobius"/>
    </source>
</evidence>